<evidence type="ECO:0000313" key="1">
    <source>
        <dbReference type="EMBL" id="TDN79046.1"/>
    </source>
</evidence>
<reference evidence="1 2" key="1">
    <citation type="submission" date="2019-03" db="EMBL/GenBank/DDBJ databases">
        <title>Genomic Encyclopedia of Type Strains, Phase IV (KMG-IV): sequencing the most valuable type-strain genomes for metagenomic binning, comparative biology and taxonomic classification.</title>
        <authorList>
            <person name="Goeker M."/>
        </authorList>
    </citation>
    <scope>NUCLEOTIDE SEQUENCE [LARGE SCALE GENOMIC DNA]</scope>
    <source>
        <strain evidence="1 2">DSM 25059</strain>
    </source>
</reference>
<proteinExistence type="predicted"/>
<sequence>MADYAQFDQDKIDAALDAARRHNETFKLQAPGSAADLSAIDMHASGEFSVSGGCITVSVQNHQICLDIPLVGKYCLPVPSWIPDGASLQACISLCTTWGIPHGVKLTVSFNGTVIFTKTFLKC</sequence>
<protein>
    <submittedName>
        <fullName evidence="1">Uncharacterized protein</fullName>
    </submittedName>
</protein>
<gene>
    <name evidence="1" type="ORF">EV664_11482</name>
</gene>
<dbReference type="RefSeq" id="WP_133496762.1">
    <property type="nucleotide sequence ID" value="NZ_BMLU01000013.1"/>
</dbReference>
<name>A0A4R6FCX0_9SPHN</name>
<organism evidence="1 2">
    <name type="scientific">Stakelama pacifica</name>
    <dbReference type="NCBI Taxonomy" id="517720"/>
    <lineage>
        <taxon>Bacteria</taxon>
        <taxon>Pseudomonadati</taxon>
        <taxon>Pseudomonadota</taxon>
        <taxon>Alphaproteobacteria</taxon>
        <taxon>Sphingomonadales</taxon>
        <taxon>Sphingomonadaceae</taxon>
        <taxon>Stakelama</taxon>
    </lineage>
</organism>
<dbReference type="EMBL" id="SNWD01000014">
    <property type="protein sequence ID" value="TDN79046.1"/>
    <property type="molecule type" value="Genomic_DNA"/>
</dbReference>
<accession>A0A4R6FCX0</accession>
<keyword evidence="2" id="KW-1185">Reference proteome</keyword>
<dbReference type="Proteomes" id="UP000295493">
    <property type="component" value="Unassembled WGS sequence"/>
</dbReference>
<evidence type="ECO:0000313" key="2">
    <source>
        <dbReference type="Proteomes" id="UP000295493"/>
    </source>
</evidence>
<comment type="caution">
    <text evidence="1">The sequence shown here is derived from an EMBL/GenBank/DDBJ whole genome shotgun (WGS) entry which is preliminary data.</text>
</comment>
<dbReference type="OrthoDB" id="6705417at2"/>
<dbReference type="AlphaFoldDB" id="A0A4R6FCX0"/>